<evidence type="ECO:0000313" key="2">
    <source>
        <dbReference type="Proteomes" id="UP001386437"/>
    </source>
</evidence>
<organism evidence="1 2">
    <name type="scientific">Paraburkholderia bengalensis</name>
    <dbReference type="NCBI Taxonomy" id="2747562"/>
    <lineage>
        <taxon>Bacteria</taxon>
        <taxon>Pseudomonadati</taxon>
        <taxon>Pseudomonadota</taxon>
        <taxon>Betaproteobacteria</taxon>
        <taxon>Burkholderiales</taxon>
        <taxon>Burkholderiaceae</taxon>
        <taxon>Paraburkholderia</taxon>
    </lineage>
</organism>
<accession>A0ABU8IRG6</accession>
<gene>
    <name evidence="1" type="ORF">H3V53_12935</name>
</gene>
<comment type="caution">
    <text evidence="1">The sequence shown here is derived from an EMBL/GenBank/DDBJ whole genome shotgun (WGS) entry which is preliminary data.</text>
</comment>
<evidence type="ECO:0000313" key="1">
    <source>
        <dbReference type="EMBL" id="MEI5998070.1"/>
    </source>
</evidence>
<proteinExistence type="predicted"/>
<dbReference type="RefSeq" id="WP_336598324.1">
    <property type="nucleotide sequence ID" value="NZ_JACFYJ010000017.1"/>
</dbReference>
<sequence>MELILINDCTHGSHRANDGSPVGTRRDLQESLDLAEQCSVRAHMRRGPPEERQHGLQQRLDGTVDGRIMTEPD</sequence>
<reference evidence="1 2" key="1">
    <citation type="journal article" date="2022" name="Arch. Microbiol.">
        <title>Paraburkholderia bengalensis sp. nov. isolated from roots of Oryza sativa, IR64.</title>
        <authorList>
            <person name="Nag P."/>
            <person name="Mondal N."/>
            <person name="Sarkar J."/>
            <person name="Das S."/>
        </authorList>
    </citation>
    <scope>NUCLEOTIDE SEQUENCE [LARGE SCALE GENOMIC DNA]</scope>
    <source>
        <strain evidence="1 2">IR64_4_BI</strain>
    </source>
</reference>
<keyword evidence="2" id="KW-1185">Reference proteome</keyword>
<protein>
    <submittedName>
        <fullName evidence="1">Uncharacterized protein</fullName>
    </submittedName>
</protein>
<dbReference type="Proteomes" id="UP001386437">
    <property type="component" value="Unassembled WGS sequence"/>
</dbReference>
<name>A0ABU8IRG6_9BURK</name>
<dbReference type="EMBL" id="JACFYJ010000017">
    <property type="protein sequence ID" value="MEI5998070.1"/>
    <property type="molecule type" value="Genomic_DNA"/>
</dbReference>